<name>A0A5B9PFK3_9BACT</name>
<dbReference type="AlphaFoldDB" id="A0A5B9PFK3"/>
<dbReference type="Proteomes" id="UP000322214">
    <property type="component" value="Chromosome"/>
</dbReference>
<feature type="compositionally biased region" description="Acidic residues" evidence="1">
    <location>
        <begin position="403"/>
        <end position="417"/>
    </location>
</feature>
<evidence type="ECO:0000313" key="3">
    <source>
        <dbReference type="EMBL" id="QEG21663.1"/>
    </source>
</evidence>
<reference evidence="3 4" key="1">
    <citation type="submission" date="2019-08" db="EMBL/GenBank/DDBJ databases">
        <title>Deep-cultivation of Planctomycetes and their phenomic and genomic characterization uncovers novel biology.</title>
        <authorList>
            <person name="Wiegand S."/>
            <person name="Jogler M."/>
            <person name="Boedeker C."/>
            <person name="Pinto D."/>
            <person name="Vollmers J."/>
            <person name="Rivas-Marin E."/>
            <person name="Kohn T."/>
            <person name="Peeters S.H."/>
            <person name="Heuer A."/>
            <person name="Rast P."/>
            <person name="Oberbeckmann S."/>
            <person name="Bunk B."/>
            <person name="Jeske O."/>
            <person name="Meyerdierks A."/>
            <person name="Storesund J.E."/>
            <person name="Kallscheuer N."/>
            <person name="Luecker S."/>
            <person name="Lage O.M."/>
            <person name="Pohl T."/>
            <person name="Merkel B.J."/>
            <person name="Hornburger P."/>
            <person name="Mueller R.-W."/>
            <person name="Bruemmer F."/>
            <person name="Labrenz M."/>
            <person name="Spormann A.M."/>
            <person name="Op den Camp H."/>
            <person name="Overmann J."/>
            <person name="Amann R."/>
            <person name="Jetten M.S.M."/>
            <person name="Mascher T."/>
            <person name="Medema M.H."/>
            <person name="Devos D.P."/>
            <person name="Kaster A.-K."/>
            <person name="Ovreas L."/>
            <person name="Rohde M."/>
            <person name="Galperin M.Y."/>
            <person name="Jogler C."/>
        </authorList>
    </citation>
    <scope>NUCLEOTIDE SEQUENCE [LARGE SCALE GENOMIC DNA]</scope>
    <source>
        <strain evidence="3 4">FC18</strain>
    </source>
</reference>
<protein>
    <recommendedName>
        <fullName evidence="5">SMP-30/Gluconolaconase/LRE-like region</fullName>
    </recommendedName>
</protein>
<evidence type="ECO:0008006" key="5">
    <source>
        <dbReference type="Google" id="ProtNLM"/>
    </source>
</evidence>
<feature type="region of interest" description="Disordered" evidence="1">
    <location>
        <begin position="394"/>
        <end position="417"/>
    </location>
</feature>
<evidence type="ECO:0000313" key="4">
    <source>
        <dbReference type="Proteomes" id="UP000322214"/>
    </source>
</evidence>
<gene>
    <name evidence="3" type="ORF">MFFC18_15210</name>
</gene>
<dbReference type="Gene3D" id="2.130.10.10">
    <property type="entry name" value="YVTN repeat-like/Quinoprotein amine dehydrogenase"/>
    <property type="match status" value="1"/>
</dbReference>
<evidence type="ECO:0000256" key="1">
    <source>
        <dbReference type="SAM" id="MobiDB-lite"/>
    </source>
</evidence>
<feature type="signal peptide" evidence="2">
    <location>
        <begin position="1"/>
        <end position="20"/>
    </location>
</feature>
<dbReference type="RefSeq" id="WP_075084977.1">
    <property type="nucleotide sequence ID" value="NZ_CP042912.1"/>
</dbReference>
<evidence type="ECO:0000256" key="2">
    <source>
        <dbReference type="SAM" id="SignalP"/>
    </source>
</evidence>
<dbReference type="OrthoDB" id="210680at2"/>
<proteinExistence type="predicted"/>
<dbReference type="STRING" id="980251.GCA_001642875_02547"/>
<keyword evidence="4" id="KW-1185">Reference proteome</keyword>
<organism evidence="3 4">
    <name type="scientific">Mariniblastus fucicola</name>
    <dbReference type="NCBI Taxonomy" id="980251"/>
    <lineage>
        <taxon>Bacteria</taxon>
        <taxon>Pseudomonadati</taxon>
        <taxon>Planctomycetota</taxon>
        <taxon>Planctomycetia</taxon>
        <taxon>Pirellulales</taxon>
        <taxon>Pirellulaceae</taxon>
        <taxon>Mariniblastus</taxon>
    </lineage>
</organism>
<dbReference type="EMBL" id="CP042912">
    <property type="protein sequence ID" value="QEG21663.1"/>
    <property type="molecule type" value="Genomic_DNA"/>
</dbReference>
<dbReference type="InterPro" id="IPR015943">
    <property type="entry name" value="WD40/YVTN_repeat-like_dom_sf"/>
</dbReference>
<accession>A0A5B9PFK3</accession>
<dbReference type="KEGG" id="mff:MFFC18_15210"/>
<sequence precursor="true">MRIVTLILLSCCLLPRAGFGQTIRLALGGAIATQAPSSSGASILTAAAAADENAKDDESPKRKPGEIVVTTLVEGLNNPFSVTVEDDSNRIFVAESGAQRIVEIKDGKSVEIAGEFPVSEFRGYAAGPLSVFSAGENVLLVGHDNESGVGSLTRLSLALNSDDPASADAARATVSIEHKTDEAKLNQFSNMTLKHSVIYTVTNGDPANGWIALAELQSGTITTLRPSIATAKLSSCPGPTCVTVSPAGEYLVASQMGKRGDAKDSRLVFYTLQGKMLRNFKVELNDIVALAYSPDRKHLFAIDYNFADPSKGGLYKLIGNGADKCEIKKLQHLSYATSMSFDRKGNLYVTCLGGPPERIGAAGNESSDEAKDAPVDAARGLTKKVAKGTLIKIEGLDDRPAEPDETVEGAEGEDVSE</sequence>
<feature type="chain" id="PRO_5023010104" description="SMP-30/Gluconolaconase/LRE-like region" evidence="2">
    <location>
        <begin position="21"/>
        <end position="417"/>
    </location>
</feature>
<feature type="region of interest" description="Disordered" evidence="1">
    <location>
        <begin position="359"/>
        <end position="378"/>
    </location>
</feature>
<keyword evidence="2" id="KW-0732">Signal</keyword>
<dbReference type="SUPFAM" id="SSF75011">
    <property type="entry name" value="3-carboxy-cis,cis-mucoante lactonizing enzyme"/>
    <property type="match status" value="1"/>
</dbReference>